<dbReference type="InterPro" id="IPR006205">
    <property type="entry name" value="Mev_gal_kin"/>
</dbReference>
<protein>
    <recommendedName>
        <fullName evidence="3 19">Mevalonate kinase</fullName>
        <shortName evidence="19">MK</shortName>
        <ecNumber evidence="3 19">2.7.1.36</ecNumber>
    </recommendedName>
</protein>
<evidence type="ECO:0000256" key="14">
    <source>
        <dbReference type="ARBA" id="ARBA00023098"/>
    </source>
</evidence>
<keyword evidence="6 19" id="KW-0808">Transferase</keyword>
<dbReference type="PROSITE" id="PS00627">
    <property type="entry name" value="GHMP_KINASES_ATP"/>
    <property type="match status" value="1"/>
</dbReference>
<reference evidence="22 23" key="2">
    <citation type="submission" date="2016-08" db="EMBL/GenBank/DDBJ databases">
        <title>Pervasive Adenine N6-methylation of Active Genes in Fungi.</title>
        <authorList>
            <consortium name="DOE Joint Genome Institute"/>
            <person name="Mondo S.J."/>
            <person name="Dannebaum R.O."/>
            <person name="Kuo R.C."/>
            <person name="Labutti K."/>
            <person name="Haridas S."/>
            <person name="Kuo A."/>
            <person name="Salamov A."/>
            <person name="Ahrendt S.R."/>
            <person name="Lipzen A."/>
            <person name="Sullivan W."/>
            <person name="Andreopoulos W.B."/>
            <person name="Clum A."/>
            <person name="Lindquist E."/>
            <person name="Daum C."/>
            <person name="Ramamoorthy G.K."/>
            <person name="Gryganskyi A."/>
            <person name="Culley D."/>
            <person name="Magnuson J.K."/>
            <person name="James T.Y."/>
            <person name="O'Malley M.A."/>
            <person name="Stajich J.E."/>
            <person name="Spatafora J.W."/>
            <person name="Visel A."/>
            <person name="Grigoriev I.V."/>
        </authorList>
    </citation>
    <scope>NUCLEOTIDE SEQUENCE [LARGE SCALE GENOMIC DNA]</scope>
    <source>
        <strain evidence="22 23">S4</strain>
    </source>
</reference>
<evidence type="ECO:0000256" key="1">
    <source>
        <dbReference type="ARBA" id="ARBA00004496"/>
    </source>
</evidence>
<dbReference type="InterPro" id="IPR020568">
    <property type="entry name" value="Ribosomal_Su5_D2-typ_SF"/>
</dbReference>
<evidence type="ECO:0000256" key="15">
    <source>
        <dbReference type="ARBA" id="ARBA00023166"/>
    </source>
</evidence>
<dbReference type="PANTHER" id="PTHR43290:SF2">
    <property type="entry name" value="MEVALONATE KINASE"/>
    <property type="match status" value="1"/>
</dbReference>
<comment type="catalytic activity">
    <reaction evidence="17">
        <text>(R)-mevalonate + ATP = (R)-5-phosphomevalonate + ADP + H(+)</text>
        <dbReference type="Rhea" id="RHEA:17065"/>
        <dbReference type="ChEBI" id="CHEBI:15378"/>
        <dbReference type="ChEBI" id="CHEBI:30616"/>
        <dbReference type="ChEBI" id="CHEBI:36464"/>
        <dbReference type="ChEBI" id="CHEBI:58146"/>
        <dbReference type="ChEBI" id="CHEBI:456216"/>
        <dbReference type="EC" id="2.7.1.36"/>
    </reaction>
    <physiologicalReaction direction="left-to-right" evidence="17">
        <dbReference type="Rhea" id="RHEA:17066"/>
    </physiologicalReaction>
</comment>
<dbReference type="InterPro" id="IPR006203">
    <property type="entry name" value="GHMP_knse_ATP-bd_CS"/>
</dbReference>
<evidence type="ECO:0000256" key="11">
    <source>
        <dbReference type="ARBA" id="ARBA00022842"/>
    </source>
</evidence>
<keyword evidence="13 19" id="KW-0756">Sterol biosynthesis</keyword>
<evidence type="ECO:0000256" key="10">
    <source>
        <dbReference type="ARBA" id="ARBA00022840"/>
    </source>
</evidence>
<evidence type="ECO:0000256" key="12">
    <source>
        <dbReference type="ARBA" id="ARBA00022955"/>
    </source>
</evidence>
<keyword evidence="14 19" id="KW-0443">Lipid metabolism</keyword>
<dbReference type="InterPro" id="IPR013750">
    <property type="entry name" value="GHMP_kinase_C_dom"/>
</dbReference>
<proteinExistence type="inferred from homology"/>
<dbReference type="Pfam" id="PF08544">
    <property type="entry name" value="GHMP_kinases_C"/>
    <property type="match status" value="1"/>
</dbReference>
<dbReference type="AlphaFoldDB" id="A0A1Y1VRE9"/>
<dbReference type="GO" id="GO:0004496">
    <property type="term" value="F:mevalonate kinase activity"/>
    <property type="evidence" value="ECO:0007669"/>
    <property type="project" value="UniProtKB-EC"/>
</dbReference>
<keyword evidence="9 19" id="KW-0418">Kinase</keyword>
<dbReference type="Proteomes" id="UP000193944">
    <property type="component" value="Unassembled WGS sequence"/>
</dbReference>
<dbReference type="InterPro" id="IPR036554">
    <property type="entry name" value="GHMP_kinase_C_sf"/>
</dbReference>
<evidence type="ECO:0000256" key="3">
    <source>
        <dbReference type="ARBA" id="ARBA00012103"/>
    </source>
</evidence>
<dbReference type="SUPFAM" id="SSF54211">
    <property type="entry name" value="Ribosomal protein S5 domain 2-like"/>
    <property type="match status" value="1"/>
</dbReference>
<evidence type="ECO:0000256" key="9">
    <source>
        <dbReference type="ARBA" id="ARBA00022777"/>
    </source>
</evidence>
<evidence type="ECO:0000259" key="21">
    <source>
        <dbReference type="Pfam" id="PF08544"/>
    </source>
</evidence>
<dbReference type="Gene3D" id="3.30.230.10">
    <property type="match status" value="1"/>
</dbReference>
<evidence type="ECO:0000259" key="20">
    <source>
        <dbReference type="Pfam" id="PF00288"/>
    </source>
</evidence>
<dbReference type="UniPathway" id="UPA00057">
    <property type="reaction ID" value="UER00098"/>
</dbReference>
<evidence type="ECO:0000256" key="13">
    <source>
        <dbReference type="ARBA" id="ARBA00023011"/>
    </source>
</evidence>
<dbReference type="Gene3D" id="3.30.70.890">
    <property type="entry name" value="GHMP kinase, C-terminal domain"/>
    <property type="match status" value="1"/>
</dbReference>
<dbReference type="Pfam" id="PF00288">
    <property type="entry name" value="GHMP_kinases_N"/>
    <property type="match status" value="1"/>
</dbReference>
<keyword evidence="11" id="KW-0460">Magnesium</keyword>
<keyword evidence="10 19" id="KW-0067">ATP-binding</keyword>
<name>A0A1Y1VRE9_9FUNG</name>
<dbReference type="InterPro" id="IPR006204">
    <property type="entry name" value="GHMP_kinase_N_dom"/>
</dbReference>
<comment type="caution">
    <text evidence="22">The sequence shown here is derived from an EMBL/GenBank/DDBJ whole genome shotgun (WGS) entry which is preliminary data.</text>
</comment>
<evidence type="ECO:0000256" key="8">
    <source>
        <dbReference type="ARBA" id="ARBA00022741"/>
    </source>
</evidence>
<keyword evidence="5 19" id="KW-0444">Lipid biosynthesis</keyword>
<evidence type="ECO:0000256" key="16">
    <source>
        <dbReference type="ARBA" id="ARBA00023221"/>
    </source>
</evidence>
<evidence type="ECO:0000256" key="6">
    <source>
        <dbReference type="ARBA" id="ARBA00022679"/>
    </source>
</evidence>
<keyword evidence="12 19" id="KW-0752">Steroid biosynthesis</keyword>
<feature type="domain" description="GHMP kinase C-terminal" evidence="21">
    <location>
        <begin position="288"/>
        <end position="357"/>
    </location>
</feature>
<dbReference type="GO" id="GO:0016126">
    <property type="term" value="P:sterol biosynthetic process"/>
    <property type="evidence" value="ECO:0007669"/>
    <property type="project" value="UniProtKB-KW"/>
</dbReference>
<dbReference type="STRING" id="1754192.A0A1Y1VRE9"/>
<comment type="pathway">
    <text evidence="18 19">Isoprenoid biosynthesis; isopentenyl diphosphate biosynthesis via mevalonate pathway; isopentenyl diphosphate from (R)-mevalonate: step 1/3.</text>
</comment>
<dbReference type="GO" id="GO:0005829">
    <property type="term" value="C:cytosol"/>
    <property type="evidence" value="ECO:0007669"/>
    <property type="project" value="TreeGrafter"/>
</dbReference>
<keyword evidence="4 19" id="KW-0963">Cytoplasm</keyword>
<sequence length="396" mass="44279">MINNNNNNNKIVITSAPGKVIVFGEHAVVYGKTAIASSLGLKCYSKVEKTNNDVVHLYLPNLQLEKTFSINELKTIKSTMNMKVDINNPIPISDEIKNKLTELSQPLKSFASEQAVLSFLYLYLCIAPEIVSVKIEVNSSLPVGAGLGSSASYAVSLVSSLLTFFNYIAKDNFTDKKSLKLINDWAFIGEKIAHGNPSGLDNSVSTYGKAQAFTKGELTVLENFNSFRFILTNTNVPKNTKVQVQNVRNLYNNYPNVVNPILDSIHNIGERCKELFTSENIEEEKITKELKDMIDINHYLLCSLNISHEKIEKIKQITKNYGFHTKITGAGGGGCLLTYIPKESDEKIVKNVKKELENNGFTCYDTIIGGEGVQIHRFNDEYINKEDEEQLKVIFK</sequence>
<dbReference type="NCBIfam" id="TIGR00549">
    <property type="entry name" value="mevalon_kin"/>
    <property type="match status" value="1"/>
</dbReference>
<dbReference type="PANTHER" id="PTHR43290">
    <property type="entry name" value="MEVALONATE KINASE"/>
    <property type="match status" value="1"/>
</dbReference>
<reference evidence="22 23" key="1">
    <citation type="submission" date="2016-08" db="EMBL/GenBank/DDBJ databases">
        <title>A Parts List for Fungal Cellulosomes Revealed by Comparative Genomics.</title>
        <authorList>
            <consortium name="DOE Joint Genome Institute"/>
            <person name="Haitjema C.H."/>
            <person name="Gilmore S.P."/>
            <person name="Henske J.K."/>
            <person name="Solomon K.V."/>
            <person name="De Groot R."/>
            <person name="Kuo A."/>
            <person name="Mondo S.J."/>
            <person name="Salamov A.A."/>
            <person name="Labutti K."/>
            <person name="Zhao Z."/>
            <person name="Chiniquy J."/>
            <person name="Barry K."/>
            <person name="Brewer H.M."/>
            <person name="Purvine S.O."/>
            <person name="Wright A.T."/>
            <person name="Boxma B."/>
            <person name="Van Alen T."/>
            <person name="Hackstein J.H."/>
            <person name="Baker S.E."/>
            <person name="Grigoriev I.V."/>
            <person name="O'Malley M.A."/>
        </authorList>
    </citation>
    <scope>NUCLEOTIDE SEQUENCE [LARGE SCALE GENOMIC DNA]</scope>
    <source>
        <strain evidence="22 23">S4</strain>
    </source>
</reference>
<evidence type="ECO:0000256" key="18">
    <source>
        <dbReference type="ARBA" id="ARBA00029438"/>
    </source>
</evidence>
<evidence type="ECO:0000313" key="23">
    <source>
        <dbReference type="Proteomes" id="UP000193944"/>
    </source>
</evidence>
<feature type="domain" description="GHMP kinase N-terminal" evidence="20">
    <location>
        <begin position="131"/>
        <end position="208"/>
    </location>
</feature>
<evidence type="ECO:0000256" key="4">
    <source>
        <dbReference type="ARBA" id="ARBA00022490"/>
    </source>
</evidence>
<keyword evidence="7" id="KW-0479">Metal-binding</keyword>
<evidence type="ECO:0000256" key="17">
    <source>
        <dbReference type="ARBA" id="ARBA00029310"/>
    </source>
</evidence>
<keyword evidence="23" id="KW-1185">Reference proteome</keyword>
<dbReference type="GO" id="GO:0046872">
    <property type="term" value="F:metal ion binding"/>
    <property type="evidence" value="ECO:0007669"/>
    <property type="project" value="UniProtKB-KW"/>
</dbReference>
<gene>
    <name evidence="22" type="ORF">BCR32DRAFT_298462</name>
</gene>
<dbReference type="EMBL" id="MCFG01000651">
    <property type="protein sequence ID" value="ORX63334.1"/>
    <property type="molecule type" value="Genomic_DNA"/>
</dbReference>
<dbReference type="PRINTS" id="PR00959">
    <property type="entry name" value="MEVGALKINASE"/>
</dbReference>
<dbReference type="GO" id="GO:0005524">
    <property type="term" value="F:ATP binding"/>
    <property type="evidence" value="ECO:0007669"/>
    <property type="project" value="UniProtKB-KW"/>
</dbReference>
<dbReference type="GO" id="GO:0019287">
    <property type="term" value="P:isopentenyl diphosphate biosynthetic process, mevalonate pathway"/>
    <property type="evidence" value="ECO:0007669"/>
    <property type="project" value="UniProtKB-UniPathway"/>
</dbReference>
<dbReference type="InterPro" id="IPR014721">
    <property type="entry name" value="Ribsml_uS5_D2-typ_fold_subgr"/>
</dbReference>
<evidence type="ECO:0000256" key="5">
    <source>
        <dbReference type="ARBA" id="ARBA00022516"/>
    </source>
</evidence>
<evidence type="ECO:0000256" key="2">
    <source>
        <dbReference type="ARBA" id="ARBA00006495"/>
    </source>
</evidence>
<comment type="subcellular location">
    <subcellularLocation>
        <location evidence="1 19">Cytoplasm</location>
    </subcellularLocation>
</comment>
<evidence type="ECO:0000256" key="19">
    <source>
        <dbReference type="RuleBase" id="RU363087"/>
    </source>
</evidence>
<keyword evidence="8 19" id="KW-0547">Nucleotide-binding</keyword>
<comment type="function">
    <text evidence="19">Mevalonate kinase; part of the second module of ergosterol biosynthesis pathway that includes the middle steps of the pathway. The second module is carried out in the vacuole and involves the formation of farnesyl diphosphate, which is also an important intermediate in the biosynthesis of ubiquinone, dolichol, heme and prenylated proteins.</text>
</comment>
<dbReference type="FunFam" id="3.30.70.890:FF:000003">
    <property type="entry name" value="Mevalonate kinase"/>
    <property type="match status" value="1"/>
</dbReference>
<keyword evidence="15 19" id="KW-1207">Sterol metabolism</keyword>
<evidence type="ECO:0000256" key="7">
    <source>
        <dbReference type="ARBA" id="ARBA00022723"/>
    </source>
</evidence>
<accession>A0A1Y1VRE9</accession>
<dbReference type="EC" id="2.7.1.36" evidence="3 19"/>
<dbReference type="OrthoDB" id="1652964at2759"/>
<keyword evidence="16 19" id="KW-0753">Steroid metabolism</keyword>
<evidence type="ECO:0000313" key="22">
    <source>
        <dbReference type="EMBL" id="ORX63334.1"/>
    </source>
</evidence>
<organism evidence="22 23">
    <name type="scientific">Anaeromyces robustus</name>
    <dbReference type="NCBI Taxonomy" id="1754192"/>
    <lineage>
        <taxon>Eukaryota</taxon>
        <taxon>Fungi</taxon>
        <taxon>Fungi incertae sedis</taxon>
        <taxon>Chytridiomycota</taxon>
        <taxon>Chytridiomycota incertae sedis</taxon>
        <taxon>Neocallimastigomycetes</taxon>
        <taxon>Neocallimastigales</taxon>
        <taxon>Neocallimastigaceae</taxon>
        <taxon>Anaeromyces</taxon>
    </lineage>
</organism>
<comment type="similarity">
    <text evidence="2 19">Belongs to the GHMP kinase family. Mevalonate kinase subfamily.</text>
</comment>
<dbReference type="SUPFAM" id="SSF55060">
    <property type="entry name" value="GHMP Kinase, C-terminal domain"/>
    <property type="match status" value="1"/>
</dbReference>